<keyword evidence="4" id="KW-0808">Transferase</keyword>
<feature type="domain" description="Histidine kinase" evidence="10">
    <location>
        <begin position="144"/>
        <end position="339"/>
    </location>
</feature>
<feature type="chain" id="PRO_5026808264" description="histidine kinase" evidence="9">
    <location>
        <begin position="19"/>
        <end position="339"/>
    </location>
</feature>
<dbReference type="PROSITE" id="PS50109">
    <property type="entry name" value="HIS_KIN"/>
    <property type="match status" value="1"/>
</dbReference>
<dbReference type="CDD" id="cd16917">
    <property type="entry name" value="HATPase_UhpB-NarQ-NarX-like"/>
    <property type="match status" value="1"/>
</dbReference>
<evidence type="ECO:0000256" key="8">
    <source>
        <dbReference type="ARBA" id="ARBA00023012"/>
    </source>
</evidence>
<dbReference type="Gene3D" id="3.30.565.10">
    <property type="entry name" value="Histidine kinase-like ATPase, C-terminal domain"/>
    <property type="match status" value="1"/>
</dbReference>
<keyword evidence="8" id="KW-0902">Two-component regulatory system</keyword>
<dbReference type="GO" id="GO:0000155">
    <property type="term" value="F:phosphorelay sensor kinase activity"/>
    <property type="evidence" value="ECO:0007669"/>
    <property type="project" value="InterPro"/>
</dbReference>
<dbReference type="GO" id="GO:0046983">
    <property type="term" value="F:protein dimerization activity"/>
    <property type="evidence" value="ECO:0007669"/>
    <property type="project" value="InterPro"/>
</dbReference>
<evidence type="ECO:0000256" key="4">
    <source>
        <dbReference type="ARBA" id="ARBA00022679"/>
    </source>
</evidence>
<dbReference type="InterPro" id="IPR050482">
    <property type="entry name" value="Sensor_HK_TwoCompSys"/>
</dbReference>
<evidence type="ECO:0000256" key="3">
    <source>
        <dbReference type="ARBA" id="ARBA00022553"/>
    </source>
</evidence>
<evidence type="ECO:0000256" key="5">
    <source>
        <dbReference type="ARBA" id="ARBA00022741"/>
    </source>
</evidence>
<proteinExistence type="predicted"/>
<evidence type="ECO:0000313" key="11">
    <source>
        <dbReference type="EMBL" id="QHV97807.1"/>
    </source>
</evidence>
<evidence type="ECO:0000313" key="12">
    <source>
        <dbReference type="Proteomes" id="UP000464577"/>
    </source>
</evidence>
<keyword evidence="3" id="KW-0597">Phosphoprotein</keyword>
<evidence type="ECO:0000256" key="9">
    <source>
        <dbReference type="SAM" id="SignalP"/>
    </source>
</evidence>
<evidence type="ECO:0000256" key="7">
    <source>
        <dbReference type="ARBA" id="ARBA00022840"/>
    </source>
</evidence>
<dbReference type="Proteomes" id="UP000464577">
    <property type="component" value="Chromosome"/>
</dbReference>
<dbReference type="PANTHER" id="PTHR24421">
    <property type="entry name" value="NITRATE/NITRITE SENSOR PROTEIN NARX-RELATED"/>
    <property type="match status" value="1"/>
</dbReference>
<dbReference type="GO" id="GO:0005524">
    <property type="term" value="F:ATP binding"/>
    <property type="evidence" value="ECO:0007669"/>
    <property type="project" value="UniProtKB-KW"/>
</dbReference>
<evidence type="ECO:0000259" key="10">
    <source>
        <dbReference type="PROSITE" id="PS50109"/>
    </source>
</evidence>
<comment type="catalytic activity">
    <reaction evidence="1">
        <text>ATP + protein L-histidine = ADP + protein N-phospho-L-histidine.</text>
        <dbReference type="EC" id="2.7.13.3"/>
    </reaction>
</comment>
<evidence type="ECO:0000256" key="6">
    <source>
        <dbReference type="ARBA" id="ARBA00022777"/>
    </source>
</evidence>
<keyword evidence="9" id="KW-0732">Signal</keyword>
<protein>
    <recommendedName>
        <fullName evidence="2">histidine kinase</fullName>
        <ecNumber evidence="2">2.7.13.3</ecNumber>
    </recommendedName>
</protein>
<dbReference type="EMBL" id="CP045997">
    <property type="protein sequence ID" value="QHV97807.1"/>
    <property type="molecule type" value="Genomic_DNA"/>
</dbReference>
<dbReference type="Gene3D" id="1.20.5.1930">
    <property type="match status" value="1"/>
</dbReference>
<dbReference type="InterPro" id="IPR011712">
    <property type="entry name" value="Sig_transdc_His_kin_sub3_dim/P"/>
</dbReference>
<dbReference type="Pfam" id="PF02518">
    <property type="entry name" value="HATPase_c"/>
    <property type="match status" value="1"/>
</dbReference>
<reference evidence="11 12" key="1">
    <citation type="submission" date="2019-11" db="EMBL/GenBank/DDBJ databases">
        <title>Spirosoma endbachense sp. nov., isolated from a natural salt meadow.</title>
        <authorList>
            <person name="Rojas J."/>
            <person name="Ambika Manirajan B."/>
            <person name="Ratering S."/>
            <person name="Suarez C."/>
            <person name="Geissler-Plaum R."/>
            <person name="Schnell S."/>
        </authorList>
    </citation>
    <scope>NUCLEOTIDE SEQUENCE [LARGE SCALE GENOMIC DNA]</scope>
    <source>
        <strain evidence="11 12">I-24</strain>
    </source>
</reference>
<dbReference type="EC" id="2.7.13.3" evidence="2"/>
<dbReference type="InterPro" id="IPR005467">
    <property type="entry name" value="His_kinase_dom"/>
</dbReference>
<organism evidence="11 12">
    <name type="scientific">Spirosoma endbachense</name>
    <dbReference type="NCBI Taxonomy" id="2666025"/>
    <lineage>
        <taxon>Bacteria</taxon>
        <taxon>Pseudomonadati</taxon>
        <taxon>Bacteroidota</taxon>
        <taxon>Cytophagia</taxon>
        <taxon>Cytophagales</taxon>
        <taxon>Cytophagaceae</taxon>
        <taxon>Spirosoma</taxon>
    </lineage>
</organism>
<keyword evidence="7" id="KW-0067">ATP-binding</keyword>
<keyword evidence="6" id="KW-0418">Kinase</keyword>
<sequence length="339" mass="37687">MKHLFALPLFMLSSLVMAQNNYVAKSANASLLGTDYQLVATGATISGPLTAGGNSYIDPTSTRTSTEIKRMVYQYETEKREVPLKLLQQQVKFTQQEAERSPFRTNVLLIGAALLLLLGGSLSAWLLNQSKLHRVGEAQKLRKQIAHDLHDDVGSTLSSISMLSGYTNILLSQNQPESAQKMVQKIYTDARQILESIDEIIWTINPDNDTLHRIALRLQEYAQPLMESKNITFSFQMDAGLEEAPISMEVRRNLYLISKEAINNLIKYSQATQATICFEKKDGQLQVLIEDNGRGFVVDGPSQRNGQANMRQRAVSLGGTLAIESITGQGTRLQLIMNP</sequence>
<dbReference type="PANTHER" id="PTHR24421:SF10">
    <property type="entry name" value="NITRATE_NITRITE SENSOR PROTEIN NARQ"/>
    <property type="match status" value="1"/>
</dbReference>
<dbReference type="Pfam" id="PF07730">
    <property type="entry name" value="HisKA_3"/>
    <property type="match status" value="1"/>
</dbReference>
<dbReference type="InterPro" id="IPR003594">
    <property type="entry name" value="HATPase_dom"/>
</dbReference>
<dbReference type="AlphaFoldDB" id="A0A6P1W1B4"/>
<dbReference type="KEGG" id="senf:GJR95_23610"/>
<feature type="signal peptide" evidence="9">
    <location>
        <begin position="1"/>
        <end position="18"/>
    </location>
</feature>
<dbReference type="RefSeq" id="WP_162388219.1">
    <property type="nucleotide sequence ID" value="NZ_CP045997.1"/>
</dbReference>
<evidence type="ECO:0000256" key="1">
    <source>
        <dbReference type="ARBA" id="ARBA00000085"/>
    </source>
</evidence>
<evidence type="ECO:0000256" key="2">
    <source>
        <dbReference type="ARBA" id="ARBA00012438"/>
    </source>
</evidence>
<dbReference type="SUPFAM" id="SSF55874">
    <property type="entry name" value="ATPase domain of HSP90 chaperone/DNA topoisomerase II/histidine kinase"/>
    <property type="match status" value="1"/>
</dbReference>
<gene>
    <name evidence="11" type="ORF">GJR95_23610</name>
</gene>
<dbReference type="GO" id="GO:0016020">
    <property type="term" value="C:membrane"/>
    <property type="evidence" value="ECO:0007669"/>
    <property type="project" value="InterPro"/>
</dbReference>
<keyword evidence="5" id="KW-0547">Nucleotide-binding</keyword>
<keyword evidence="12" id="KW-1185">Reference proteome</keyword>
<accession>A0A6P1W1B4</accession>
<name>A0A6P1W1B4_9BACT</name>
<dbReference type="InterPro" id="IPR036890">
    <property type="entry name" value="HATPase_C_sf"/>
</dbReference>